<dbReference type="NCBIfam" id="TIGR03605">
    <property type="entry name" value="antibiot_sagB"/>
    <property type="match status" value="1"/>
</dbReference>
<accession>A0A0A3HP81</accession>
<dbReference type="InterPro" id="IPR000415">
    <property type="entry name" value="Nitroreductase-like"/>
</dbReference>
<organism evidence="2 3">
    <name type="scientific">Ureibacillus sinduriensis BLB-1 = JCM 15800</name>
    <dbReference type="NCBI Taxonomy" id="1384057"/>
    <lineage>
        <taxon>Bacteria</taxon>
        <taxon>Bacillati</taxon>
        <taxon>Bacillota</taxon>
        <taxon>Bacilli</taxon>
        <taxon>Bacillales</taxon>
        <taxon>Caryophanaceae</taxon>
        <taxon>Ureibacillus</taxon>
    </lineage>
</organism>
<dbReference type="InterPro" id="IPR029479">
    <property type="entry name" value="Nitroreductase"/>
</dbReference>
<dbReference type="PANTHER" id="PTHR43745:SF2">
    <property type="entry name" value="NITROREDUCTASE MJ1384-RELATED"/>
    <property type="match status" value="1"/>
</dbReference>
<gene>
    <name evidence="2" type="ORF">CD33_19595</name>
</gene>
<dbReference type="Gene3D" id="3.40.109.10">
    <property type="entry name" value="NADH Oxidase"/>
    <property type="match status" value="1"/>
</dbReference>
<dbReference type="OrthoDB" id="9801593at2"/>
<evidence type="ECO:0000259" key="1">
    <source>
        <dbReference type="Pfam" id="PF00881"/>
    </source>
</evidence>
<dbReference type="InterPro" id="IPR052544">
    <property type="entry name" value="Bacteriocin_Proc_Enz"/>
</dbReference>
<name>A0A0A3HP81_9BACL</name>
<evidence type="ECO:0000313" key="3">
    <source>
        <dbReference type="Proteomes" id="UP000030408"/>
    </source>
</evidence>
<dbReference type="Proteomes" id="UP000030408">
    <property type="component" value="Unassembled WGS sequence"/>
</dbReference>
<reference evidence="2 3" key="1">
    <citation type="submission" date="2014-02" db="EMBL/GenBank/DDBJ databases">
        <title>Draft genome sequence of Lysinibacillus sinduriensis JCM 15800.</title>
        <authorList>
            <person name="Zhang F."/>
            <person name="Wang G."/>
            <person name="Zhang L."/>
        </authorList>
    </citation>
    <scope>NUCLEOTIDE SEQUENCE [LARGE SCALE GENOMIC DNA]</scope>
    <source>
        <strain evidence="2 3">JCM 15800</strain>
    </source>
</reference>
<proteinExistence type="predicted"/>
<dbReference type="Pfam" id="PF00881">
    <property type="entry name" value="Nitroreductase"/>
    <property type="match status" value="1"/>
</dbReference>
<sequence length="375" mass="44001">MLLKINSNIVFFWKDGHFVCDDFIHHEQRSIDSSIYPILNLFSTWKEENEIFTLLNHNETFTEEFLKVALFQLKESKILIENYSKEYEQEVNLKHWDTWGSSSKYFHYNTRLLNKDHYIDKDEQYERLSSKRKSDTPPNIYKNINDSEKIKLPLPSYKEKKGFLETLLGRQTVRSFNDKPISLNDLSTMLYLTYGAQSCKYEIGIDKIIFKTSPSGGCRHPIEVYPVILNVEGLEKGLYHYSVENHELEVIHKKDMTDKVVDMAAGQNFVKGASVLFFYTACIERSMWKYQSPRTYRVLMMDMGHLSQTCFLVANWLGLGTFFSGHLNDQYVEEELKIDSNKEIVMGVSGIGYRSNDSLEYGRDLRFLKELNYEI</sequence>
<dbReference type="STRING" id="1384057.CD33_19595"/>
<dbReference type="AlphaFoldDB" id="A0A0A3HP81"/>
<dbReference type="SUPFAM" id="SSF55469">
    <property type="entry name" value="FMN-dependent nitroreductase-like"/>
    <property type="match status" value="1"/>
</dbReference>
<dbReference type="CDD" id="cd02142">
    <property type="entry name" value="McbC_SagB-like_oxidoreductase"/>
    <property type="match status" value="1"/>
</dbReference>
<protein>
    <submittedName>
        <fullName evidence="2">NADH oxidase</fullName>
    </submittedName>
</protein>
<dbReference type="PANTHER" id="PTHR43745">
    <property type="entry name" value="NITROREDUCTASE MJ1384-RELATED"/>
    <property type="match status" value="1"/>
</dbReference>
<dbReference type="RefSeq" id="WP_036203777.1">
    <property type="nucleotide sequence ID" value="NZ_AVCY01000001.1"/>
</dbReference>
<feature type="domain" description="Nitroreductase" evidence="1">
    <location>
        <begin position="168"/>
        <end position="353"/>
    </location>
</feature>
<dbReference type="GO" id="GO:0016491">
    <property type="term" value="F:oxidoreductase activity"/>
    <property type="evidence" value="ECO:0007669"/>
    <property type="project" value="InterPro"/>
</dbReference>
<evidence type="ECO:0000313" key="2">
    <source>
        <dbReference type="EMBL" id="KGR74194.1"/>
    </source>
</evidence>
<keyword evidence="3" id="KW-1185">Reference proteome</keyword>
<comment type="caution">
    <text evidence="2">The sequence shown here is derived from an EMBL/GenBank/DDBJ whole genome shotgun (WGS) entry which is preliminary data.</text>
</comment>
<dbReference type="eggNOG" id="COG0778">
    <property type="taxonomic scope" value="Bacteria"/>
</dbReference>
<dbReference type="EMBL" id="JPVO01000055">
    <property type="protein sequence ID" value="KGR74194.1"/>
    <property type="molecule type" value="Genomic_DNA"/>
</dbReference>
<dbReference type="InterPro" id="IPR020051">
    <property type="entry name" value="SagB-type_dehydrogenase"/>
</dbReference>